<name>A0A8J9Z4H2_BRALA</name>
<feature type="signal peptide" evidence="5">
    <location>
        <begin position="1"/>
        <end position="21"/>
    </location>
</feature>
<dbReference type="InterPro" id="IPR019826">
    <property type="entry name" value="Carboxylesterase_B_AS"/>
</dbReference>
<feature type="domain" description="Carboxylesterase type B" evidence="6">
    <location>
        <begin position="26"/>
        <end position="548"/>
    </location>
</feature>
<evidence type="ECO:0000256" key="1">
    <source>
        <dbReference type="ARBA" id="ARBA00005964"/>
    </source>
</evidence>
<dbReference type="EMBL" id="OV696701">
    <property type="protein sequence ID" value="CAH1247529.1"/>
    <property type="molecule type" value="Genomic_DNA"/>
</dbReference>
<evidence type="ECO:0000256" key="2">
    <source>
        <dbReference type="ARBA" id="ARBA00010515"/>
    </source>
</evidence>
<dbReference type="GO" id="GO:0004104">
    <property type="term" value="F:cholinesterase activity"/>
    <property type="evidence" value="ECO:0007669"/>
    <property type="project" value="InterPro"/>
</dbReference>
<accession>A0A8J9Z4H2</accession>
<evidence type="ECO:0000313" key="7">
    <source>
        <dbReference type="EMBL" id="CAH1247529.1"/>
    </source>
</evidence>
<evidence type="ECO:0000256" key="3">
    <source>
        <dbReference type="ARBA" id="ARBA00022801"/>
    </source>
</evidence>
<feature type="active site" description="Charge relay system" evidence="4">
    <location>
        <position position="349"/>
    </location>
</feature>
<keyword evidence="5" id="KW-0732">Signal</keyword>
<dbReference type="AlphaFoldDB" id="A0A8J9Z4H2"/>
<dbReference type="Gene3D" id="3.40.50.1820">
    <property type="entry name" value="alpha/beta hydrolase"/>
    <property type="match status" value="1"/>
</dbReference>
<evidence type="ECO:0000313" key="8">
    <source>
        <dbReference type="Proteomes" id="UP000838412"/>
    </source>
</evidence>
<dbReference type="OrthoDB" id="3200163at2759"/>
<dbReference type="InterPro" id="IPR002018">
    <property type="entry name" value="CarbesteraseB"/>
</dbReference>
<evidence type="ECO:0000259" key="6">
    <source>
        <dbReference type="Pfam" id="PF00135"/>
    </source>
</evidence>
<evidence type="ECO:0000256" key="5">
    <source>
        <dbReference type="RuleBase" id="RU361235"/>
    </source>
</evidence>
<dbReference type="EC" id="3.1.1.-" evidence="5"/>
<comment type="similarity">
    <text evidence="1 5">Belongs to the type-B carboxylesterase/lipase family.</text>
</comment>
<dbReference type="Proteomes" id="UP000838412">
    <property type="component" value="Chromosome 16"/>
</dbReference>
<feature type="chain" id="PRO_5035487570" description="Carboxylic ester hydrolase" evidence="5">
    <location>
        <begin position="22"/>
        <end position="555"/>
    </location>
</feature>
<sequence>MLRVPVSQIMVLFAVVAGMSAIDHGPIFHTQYGDVRGIIIEEGAVVLGLPFGQPPVGELRWKPPKPFTGSWAPGIRDGSVPGPGCANHGCGPDDHDPMFVCPRDRKISEDCLYLNVFAPRTVLTNSTVKLPVLFWIHGGGYDSGSGSALTYDGRFLANKTNTVVVTTNYRLGALGFLVAGDGEDAATGNYGTMDQIQALKWVQENIGNFGGDKNHVTIFGQSAGSDSVGILMTYNGSADLFEKGMMLSVPFTIYHKSRADAVRLGDHFAEQLNCSHGDIKCIRSKTTDELLDAQDKSHNYIANPFRLFELFVQWGPHFDGDILTEELVDKFANGQFQRKPFIIGTVTEEAIPFLYAAFGGKMSKLELDGVAVAFMHLKAGQALREYDPPPTSDYRPYLSEAVTDWVFACPTRSVIRNAIAGGESDVWLYVFDHSWSFKNAWGGHTYCNGHVCHGEDVPYVFQTAPLANLSLTPDEQVLADTIAYHYGNFAHTGDPNKPNNHLPRPNLNIPDHLNWPKYNKDNRFPFLNMTTPQNTVMRDYRKEKCDFWDREDIYT</sequence>
<dbReference type="PRINTS" id="PR00878">
    <property type="entry name" value="CHOLNESTRASE"/>
</dbReference>
<keyword evidence="8" id="KW-1185">Reference proteome</keyword>
<dbReference type="Pfam" id="PF00135">
    <property type="entry name" value="COesterase"/>
    <property type="match status" value="1"/>
</dbReference>
<protein>
    <recommendedName>
        <fullName evidence="5">Carboxylic ester hydrolase</fullName>
        <ecNumber evidence="5">3.1.1.-</ecNumber>
    </recommendedName>
</protein>
<dbReference type="InterPro" id="IPR029058">
    <property type="entry name" value="AB_hydrolase_fold"/>
</dbReference>
<feature type="active site" description="Acyl-ester intermediate" evidence="4">
    <location>
        <position position="222"/>
    </location>
</feature>
<dbReference type="PROSITE" id="PS00941">
    <property type="entry name" value="CARBOXYLESTERASE_B_2"/>
    <property type="match status" value="1"/>
</dbReference>
<dbReference type="PANTHER" id="PTHR45570">
    <property type="entry name" value="CARBOXYLIC ESTER HYDROLASE"/>
    <property type="match status" value="1"/>
</dbReference>
<dbReference type="InterPro" id="IPR000997">
    <property type="entry name" value="Cholinesterase"/>
</dbReference>
<reference evidence="7" key="1">
    <citation type="submission" date="2022-01" db="EMBL/GenBank/DDBJ databases">
        <authorList>
            <person name="Braso-Vives M."/>
        </authorList>
    </citation>
    <scope>NUCLEOTIDE SEQUENCE</scope>
</reference>
<keyword evidence="3 5" id="KW-0378">Hydrolase</keyword>
<evidence type="ECO:0000256" key="4">
    <source>
        <dbReference type="PIRSR" id="PIRSR600997-1"/>
    </source>
</evidence>
<comment type="similarity">
    <text evidence="2">Belongs to the 'GDXG' lipolytic enzyme family.</text>
</comment>
<dbReference type="PANTHER" id="PTHR45570:SF1">
    <property type="entry name" value="CARBOXYLIC ESTER HYDROLASE"/>
    <property type="match status" value="1"/>
</dbReference>
<organism evidence="7 8">
    <name type="scientific">Branchiostoma lanceolatum</name>
    <name type="common">Common lancelet</name>
    <name type="synonym">Amphioxus lanceolatum</name>
    <dbReference type="NCBI Taxonomy" id="7740"/>
    <lineage>
        <taxon>Eukaryota</taxon>
        <taxon>Metazoa</taxon>
        <taxon>Chordata</taxon>
        <taxon>Cephalochordata</taxon>
        <taxon>Leptocardii</taxon>
        <taxon>Amphioxiformes</taxon>
        <taxon>Branchiostomatidae</taxon>
        <taxon>Branchiostoma</taxon>
    </lineage>
</organism>
<gene>
    <name evidence="7" type="primary">BCHE</name>
    <name evidence="7" type="ORF">BLAG_LOCUS9160</name>
</gene>
<dbReference type="InterPro" id="IPR019819">
    <property type="entry name" value="Carboxylesterase_B_CS"/>
</dbReference>
<dbReference type="SUPFAM" id="SSF53474">
    <property type="entry name" value="alpha/beta-Hydrolases"/>
    <property type="match status" value="1"/>
</dbReference>
<dbReference type="PROSITE" id="PS01173">
    <property type="entry name" value="LIPASE_GDXG_HIS"/>
    <property type="match status" value="1"/>
</dbReference>
<proteinExistence type="inferred from homology"/>
<dbReference type="PROSITE" id="PS00122">
    <property type="entry name" value="CARBOXYLESTERASE_B_1"/>
    <property type="match status" value="1"/>
</dbReference>
<dbReference type="InterPro" id="IPR002168">
    <property type="entry name" value="Lipase_GDXG_HIS_AS"/>
</dbReference>
<feature type="active site" description="Charge relay system" evidence="4">
    <location>
        <position position="453"/>
    </location>
</feature>